<dbReference type="Pfam" id="PF00810">
    <property type="entry name" value="ER_lumen_recept"/>
    <property type="match status" value="1"/>
</dbReference>
<evidence type="ECO:0000256" key="4">
    <source>
        <dbReference type="ARBA" id="ARBA00022692"/>
    </source>
</evidence>
<organism evidence="13 14">
    <name type="scientific">Toxoplasma gondii GAB2-2007-GAL-DOM2</name>
    <dbReference type="NCBI Taxonomy" id="1130820"/>
    <lineage>
        <taxon>Eukaryota</taxon>
        <taxon>Sar</taxon>
        <taxon>Alveolata</taxon>
        <taxon>Apicomplexa</taxon>
        <taxon>Conoidasida</taxon>
        <taxon>Coccidia</taxon>
        <taxon>Eucoccidiorida</taxon>
        <taxon>Eimeriorina</taxon>
        <taxon>Sarcocystidae</taxon>
        <taxon>Toxoplasma</taxon>
    </lineage>
</organism>
<evidence type="ECO:0000256" key="11">
    <source>
        <dbReference type="SAM" id="Phobius"/>
    </source>
</evidence>
<evidence type="ECO:0000256" key="6">
    <source>
        <dbReference type="ARBA" id="ARBA00022892"/>
    </source>
</evidence>
<reference evidence="13 14" key="1">
    <citation type="submission" date="2014-02" db="EMBL/GenBank/DDBJ databases">
        <authorList>
            <person name="Sibley D."/>
            <person name="Venepally P."/>
            <person name="Karamycheva S."/>
            <person name="Hadjithomas M."/>
            <person name="Khan A."/>
            <person name="Brunk B."/>
            <person name="Roos D."/>
            <person name="Caler E."/>
            <person name="Lorenzi H."/>
        </authorList>
    </citation>
    <scope>NUCLEOTIDE SEQUENCE [LARGE SCALE GENOMIC DNA]</scope>
    <source>
        <strain evidence="13 14">GAB2-2007-GAL-DOM2</strain>
    </source>
</reference>
<protein>
    <submittedName>
        <fullName evidence="13">Endoplasmic reticulum retention receptor</fullName>
    </submittedName>
</protein>
<keyword evidence="3" id="KW-0813">Transport</keyword>
<evidence type="ECO:0000256" key="8">
    <source>
        <dbReference type="ARBA" id="ARBA00022989"/>
    </source>
</evidence>
<feature type="transmembrane region" description="Helical" evidence="11">
    <location>
        <begin position="185"/>
        <end position="205"/>
    </location>
</feature>
<dbReference type="AlphaFoldDB" id="A0A086JGB8"/>
<keyword evidence="7" id="KW-0653">Protein transport</keyword>
<feature type="transmembrane region" description="Helical" evidence="11">
    <location>
        <begin position="58"/>
        <end position="80"/>
    </location>
</feature>
<dbReference type="InterPro" id="IPR000133">
    <property type="entry name" value="ER_ret_rcpt"/>
</dbReference>
<evidence type="ECO:0000256" key="9">
    <source>
        <dbReference type="ARBA" id="ARBA00023136"/>
    </source>
</evidence>
<evidence type="ECO:0000256" key="3">
    <source>
        <dbReference type="ARBA" id="ARBA00022448"/>
    </source>
</evidence>
<keyword evidence="9 11" id="KW-0472">Membrane</keyword>
<feature type="chain" id="PRO_5001808254" evidence="12">
    <location>
        <begin position="29"/>
        <end position="223"/>
    </location>
</feature>
<proteinExistence type="inferred from homology"/>
<dbReference type="GO" id="GO:0006621">
    <property type="term" value="P:protein retention in ER lumen"/>
    <property type="evidence" value="ECO:0007669"/>
    <property type="project" value="InterPro"/>
</dbReference>
<dbReference type="EMBL" id="AHZU02001553">
    <property type="protein sequence ID" value="KFG31186.1"/>
    <property type="molecule type" value="Genomic_DNA"/>
</dbReference>
<dbReference type="GO" id="GO:0015031">
    <property type="term" value="P:protein transport"/>
    <property type="evidence" value="ECO:0007669"/>
    <property type="project" value="UniProtKB-KW"/>
</dbReference>
<evidence type="ECO:0000313" key="13">
    <source>
        <dbReference type="EMBL" id="KFG31186.1"/>
    </source>
</evidence>
<evidence type="ECO:0000256" key="5">
    <source>
        <dbReference type="ARBA" id="ARBA00022824"/>
    </source>
</evidence>
<accession>A0A086JGB8</accession>
<feature type="transmembrane region" description="Helical" evidence="11">
    <location>
        <begin position="155"/>
        <end position="173"/>
    </location>
</feature>
<dbReference type="PRINTS" id="PR00660">
    <property type="entry name" value="ERLUMENR"/>
</dbReference>
<keyword evidence="10 13" id="KW-0675">Receptor</keyword>
<evidence type="ECO:0000256" key="2">
    <source>
        <dbReference type="ARBA" id="ARBA00010120"/>
    </source>
</evidence>
<evidence type="ECO:0000313" key="14">
    <source>
        <dbReference type="Proteomes" id="UP000028837"/>
    </source>
</evidence>
<feature type="signal peptide" evidence="12">
    <location>
        <begin position="1"/>
        <end position="28"/>
    </location>
</feature>
<sequence length="223" mass="26148">MAMNAFRFAGDMLHLLSIVLLLLKLRRSKNCVGISCRMQEMYLLVFCSRYVDLLYHFISVYNTAMKLFFIASTAYTVYLIRFKPPISQTYDRRADSFPYEKYLIPPCILLSLVTAEDWSVSEILWAFSIWLECVAILPQLILLQQLREVENLTGNYVAALGAYRFLYILNWVYRYFAESPPYVNYVGWIAGVIQTALYVDFFYYYALSKWYGQKLVLPVHAEV</sequence>
<evidence type="ECO:0000256" key="10">
    <source>
        <dbReference type="ARBA" id="ARBA00023170"/>
    </source>
</evidence>
<evidence type="ECO:0000256" key="12">
    <source>
        <dbReference type="SAM" id="SignalP"/>
    </source>
</evidence>
<keyword evidence="8 11" id="KW-1133">Transmembrane helix</keyword>
<evidence type="ECO:0000256" key="1">
    <source>
        <dbReference type="ARBA" id="ARBA00004477"/>
    </source>
</evidence>
<dbReference type="GO" id="GO:0005789">
    <property type="term" value="C:endoplasmic reticulum membrane"/>
    <property type="evidence" value="ECO:0007669"/>
    <property type="project" value="UniProtKB-SubCell"/>
</dbReference>
<name>A0A086JGB8_TOXGO</name>
<dbReference type="GO" id="GO:0046923">
    <property type="term" value="F:ER retention sequence binding"/>
    <property type="evidence" value="ECO:0007669"/>
    <property type="project" value="InterPro"/>
</dbReference>
<dbReference type="OrthoDB" id="7694678at2759"/>
<keyword evidence="4 11" id="KW-0812">Transmembrane</keyword>
<dbReference type="GO" id="GO:0016192">
    <property type="term" value="P:vesicle-mediated transport"/>
    <property type="evidence" value="ECO:0007669"/>
    <property type="project" value="UniProtKB-KW"/>
</dbReference>
<comment type="similarity">
    <text evidence="2">Belongs to the ERD2 family.</text>
</comment>
<dbReference type="Proteomes" id="UP000028837">
    <property type="component" value="Unassembled WGS sequence"/>
</dbReference>
<dbReference type="PANTHER" id="PTHR10585">
    <property type="entry name" value="ER LUMEN PROTEIN RETAINING RECEPTOR"/>
    <property type="match status" value="1"/>
</dbReference>
<keyword evidence="6" id="KW-0931">ER-Golgi transport</keyword>
<evidence type="ECO:0000256" key="7">
    <source>
        <dbReference type="ARBA" id="ARBA00022927"/>
    </source>
</evidence>
<keyword evidence="12" id="KW-0732">Signal</keyword>
<comment type="subcellular location">
    <subcellularLocation>
        <location evidence="1">Endoplasmic reticulum membrane</location>
        <topology evidence="1">Multi-pass membrane protein</topology>
    </subcellularLocation>
</comment>
<comment type="caution">
    <text evidence="13">The sequence shown here is derived from an EMBL/GenBank/DDBJ whole genome shotgun (WGS) entry which is preliminary data.</text>
</comment>
<gene>
    <name evidence="13" type="ORF">TGDOM2_256000</name>
</gene>
<dbReference type="VEuPathDB" id="ToxoDB:TGDOM2_256000"/>
<feature type="transmembrane region" description="Helical" evidence="11">
    <location>
        <begin position="124"/>
        <end position="143"/>
    </location>
</feature>
<keyword evidence="5" id="KW-0256">Endoplasmic reticulum</keyword>